<dbReference type="AlphaFoldDB" id="A0A7S0SRD8"/>
<name>A0A7S0SRD8_9STRA</name>
<keyword evidence="1" id="KW-0472">Membrane</keyword>
<reference evidence="2" key="1">
    <citation type="submission" date="2021-01" db="EMBL/GenBank/DDBJ databases">
        <authorList>
            <person name="Corre E."/>
            <person name="Pelletier E."/>
            <person name="Niang G."/>
            <person name="Scheremetjew M."/>
            <person name="Finn R."/>
            <person name="Kale V."/>
            <person name="Holt S."/>
            <person name="Cochrane G."/>
            <person name="Meng A."/>
            <person name="Brown T."/>
            <person name="Cohen L."/>
        </authorList>
    </citation>
    <scope>NUCLEOTIDE SEQUENCE</scope>
    <source>
        <strain evidence="2">UTEXLB2642</strain>
    </source>
</reference>
<feature type="transmembrane region" description="Helical" evidence="1">
    <location>
        <begin position="51"/>
        <end position="71"/>
    </location>
</feature>
<dbReference type="InterPro" id="IPR027417">
    <property type="entry name" value="P-loop_NTPase"/>
</dbReference>
<evidence type="ECO:0000313" key="2">
    <source>
        <dbReference type="EMBL" id="CAD8714616.1"/>
    </source>
</evidence>
<dbReference type="SUPFAM" id="SSF52540">
    <property type="entry name" value="P-loop containing nucleoside triphosphate hydrolases"/>
    <property type="match status" value="1"/>
</dbReference>
<protein>
    <recommendedName>
        <fullName evidence="3">ATPase AAA-type core domain-containing protein</fullName>
    </recommendedName>
</protein>
<sequence>MSHLNSLLSRKLSFNIGRSFHKTSYLGNRKFNSMRQIICQRWNNFSQTNKIGVGVTILITSLFTSAVWLVANYSQSKEVIYDIQEILLKSLQSNKITSSLSKENYVRRQDVEASVNLATNVKYMVVYGPKGAGKSELVEHCAINKNGVIRIVVTSANTKQDIVSQILKNAAVGIWQKDDTLESTKLIEAVQKSEFMLTFIFDVERGGTADQALGIQAVRSLCKLLAPYCKCIIVFSEANAVLEFGLDKSREKFLFVSEMNHAEAIQLLKNHGCTLTDNEMISIIFNTIGTIPSFLISLMMECGSDVNCLKRECERTVADAEQDLIAFPHKPILKAIKDHPELTGIHPKYFNNSKNEGVDLSSPKDVGVAMKRSNAILYRLELGEYQLMSTAHKTALKSYNPIWNPVDDLSVKKT</sequence>
<accession>A0A7S0SRD8</accession>
<proteinExistence type="predicted"/>
<evidence type="ECO:0000256" key="1">
    <source>
        <dbReference type="SAM" id="Phobius"/>
    </source>
</evidence>
<evidence type="ECO:0008006" key="3">
    <source>
        <dbReference type="Google" id="ProtNLM"/>
    </source>
</evidence>
<keyword evidence="1" id="KW-0812">Transmembrane</keyword>
<organism evidence="2">
    <name type="scientific">Chromulina nebulosa</name>
    <dbReference type="NCBI Taxonomy" id="96789"/>
    <lineage>
        <taxon>Eukaryota</taxon>
        <taxon>Sar</taxon>
        <taxon>Stramenopiles</taxon>
        <taxon>Ochrophyta</taxon>
        <taxon>Chrysophyceae</taxon>
        <taxon>Chromulinales</taxon>
        <taxon>Chromulinaceae</taxon>
        <taxon>Chromulina</taxon>
    </lineage>
</organism>
<gene>
    <name evidence="2" type="ORF">CNEB1095_LOCUS933</name>
</gene>
<keyword evidence="1" id="KW-1133">Transmembrane helix</keyword>
<dbReference type="EMBL" id="HBFD01001433">
    <property type="protein sequence ID" value="CAD8714616.1"/>
    <property type="molecule type" value="Transcribed_RNA"/>
</dbReference>